<dbReference type="Proteomes" id="UP000230363">
    <property type="component" value="Unassembled WGS sequence"/>
</dbReference>
<dbReference type="Pfam" id="PF00950">
    <property type="entry name" value="ABC-3"/>
    <property type="match status" value="1"/>
</dbReference>
<gene>
    <name evidence="3" type="ORF">COY96_00820</name>
</gene>
<evidence type="ECO:0000256" key="1">
    <source>
        <dbReference type="RuleBase" id="RU003943"/>
    </source>
</evidence>
<feature type="transmembrane region" description="Helical" evidence="2">
    <location>
        <begin position="6"/>
        <end position="28"/>
    </location>
</feature>
<dbReference type="GO" id="GO:0043190">
    <property type="term" value="C:ATP-binding cassette (ABC) transporter complex"/>
    <property type="evidence" value="ECO:0007669"/>
    <property type="project" value="InterPro"/>
</dbReference>
<evidence type="ECO:0000313" key="4">
    <source>
        <dbReference type="Proteomes" id="UP000230363"/>
    </source>
</evidence>
<comment type="similarity">
    <text evidence="1">Belongs to the ABC-3 integral membrane protein family.</text>
</comment>
<dbReference type="AlphaFoldDB" id="A0A2M7Q861"/>
<dbReference type="InterPro" id="IPR001626">
    <property type="entry name" value="ABC_TroCD"/>
</dbReference>
<evidence type="ECO:0000313" key="3">
    <source>
        <dbReference type="EMBL" id="PIY59616.1"/>
    </source>
</evidence>
<protein>
    <submittedName>
        <fullName evidence="3">Iron ABC transporter</fullName>
    </submittedName>
</protein>
<keyword evidence="1" id="KW-0813">Transport</keyword>
<comment type="subcellular location">
    <subcellularLocation>
        <location evidence="1">Cell membrane</location>
        <topology evidence="1">Multi-pass membrane protein</topology>
    </subcellularLocation>
</comment>
<keyword evidence="2" id="KW-0472">Membrane</keyword>
<reference evidence="4" key="1">
    <citation type="submission" date="2017-09" db="EMBL/GenBank/DDBJ databases">
        <title>Depth-based differentiation of microbial function through sediment-hosted aquifers and enrichment of novel symbionts in the deep terrestrial subsurface.</title>
        <authorList>
            <person name="Probst A.J."/>
            <person name="Ladd B."/>
            <person name="Jarett J.K."/>
            <person name="Geller-Mcgrath D.E."/>
            <person name="Sieber C.M.K."/>
            <person name="Emerson J.B."/>
            <person name="Anantharaman K."/>
            <person name="Thomas B.C."/>
            <person name="Malmstrom R."/>
            <person name="Stieglmeier M."/>
            <person name="Klingl A."/>
            <person name="Woyke T."/>
            <person name="Ryan C.M."/>
            <person name="Banfield J.F."/>
        </authorList>
    </citation>
    <scope>NUCLEOTIDE SEQUENCE [LARGE SCALE GENOMIC DNA]</scope>
</reference>
<keyword evidence="1 2" id="KW-0812">Transmembrane</keyword>
<evidence type="ECO:0000256" key="2">
    <source>
        <dbReference type="SAM" id="Phobius"/>
    </source>
</evidence>
<dbReference type="EMBL" id="PFKZ01000031">
    <property type="protein sequence ID" value="PIY59616.1"/>
    <property type="molecule type" value="Genomic_DNA"/>
</dbReference>
<dbReference type="GO" id="GO:0055085">
    <property type="term" value="P:transmembrane transport"/>
    <property type="evidence" value="ECO:0007669"/>
    <property type="project" value="InterPro"/>
</dbReference>
<sequence length="36" mass="3749">MDTNLLQQILTAVFVAAAASLVGSFAILKRMALVGD</sequence>
<proteinExistence type="inferred from homology"/>
<feature type="non-terminal residue" evidence="3">
    <location>
        <position position="36"/>
    </location>
</feature>
<comment type="caution">
    <text evidence="3">The sequence shown here is derived from an EMBL/GenBank/DDBJ whole genome shotgun (WGS) entry which is preliminary data.</text>
</comment>
<organism evidence="3 4">
    <name type="scientific">Candidatus Wolfebacteria bacterium CG_4_10_14_0_8_um_filter_37_11</name>
    <dbReference type="NCBI Taxonomy" id="1975062"/>
    <lineage>
        <taxon>Bacteria</taxon>
        <taxon>Candidatus Wolfeibacteriota</taxon>
    </lineage>
</organism>
<name>A0A2M7Q861_9BACT</name>
<keyword evidence="2" id="KW-1133">Transmembrane helix</keyword>
<accession>A0A2M7Q861</accession>